<evidence type="ECO:0000256" key="1">
    <source>
        <dbReference type="ARBA" id="ARBA00004141"/>
    </source>
</evidence>
<keyword evidence="4 6" id="KW-1133">Transmembrane helix</keyword>
<dbReference type="FunFam" id="1.20.1720.10:FF:000009">
    <property type="entry name" value="MFS multidrug transporter"/>
    <property type="match status" value="1"/>
</dbReference>
<dbReference type="InterPro" id="IPR011701">
    <property type="entry name" value="MFS"/>
</dbReference>
<evidence type="ECO:0000256" key="2">
    <source>
        <dbReference type="ARBA" id="ARBA00022448"/>
    </source>
</evidence>
<protein>
    <recommendedName>
        <fullName evidence="7">Major facilitator superfamily (MFS) profile domain-containing protein</fullName>
    </recommendedName>
</protein>
<comment type="subcellular location">
    <subcellularLocation>
        <location evidence="1">Membrane</location>
        <topology evidence="1">Multi-pass membrane protein</topology>
    </subcellularLocation>
</comment>
<dbReference type="Gene3D" id="1.20.1250.20">
    <property type="entry name" value="MFS general substrate transporter like domains"/>
    <property type="match status" value="1"/>
</dbReference>
<dbReference type="PROSITE" id="PS50850">
    <property type="entry name" value="MFS"/>
    <property type="match status" value="1"/>
</dbReference>
<dbReference type="Proteomes" id="UP001265746">
    <property type="component" value="Unassembled WGS sequence"/>
</dbReference>
<keyword evidence="3 6" id="KW-0812">Transmembrane</keyword>
<evidence type="ECO:0000259" key="7">
    <source>
        <dbReference type="PROSITE" id="PS50850"/>
    </source>
</evidence>
<feature type="transmembrane region" description="Helical" evidence="6">
    <location>
        <begin position="119"/>
        <end position="139"/>
    </location>
</feature>
<dbReference type="GO" id="GO:0005886">
    <property type="term" value="C:plasma membrane"/>
    <property type="evidence" value="ECO:0007669"/>
    <property type="project" value="TreeGrafter"/>
</dbReference>
<feature type="transmembrane region" description="Helical" evidence="6">
    <location>
        <begin position="356"/>
        <end position="382"/>
    </location>
</feature>
<dbReference type="InterPro" id="IPR020846">
    <property type="entry name" value="MFS_dom"/>
</dbReference>
<feature type="transmembrane region" description="Helical" evidence="6">
    <location>
        <begin position="450"/>
        <end position="473"/>
    </location>
</feature>
<feature type="transmembrane region" description="Helical" evidence="6">
    <location>
        <begin position="394"/>
        <end position="414"/>
    </location>
</feature>
<dbReference type="InterPro" id="IPR036259">
    <property type="entry name" value="MFS_trans_sf"/>
</dbReference>
<evidence type="ECO:0000313" key="8">
    <source>
        <dbReference type="EMBL" id="KAK2599452.1"/>
    </source>
</evidence>
<dbReference type="EMBL" id="JAUJFL010000007">
    <property type="protein sequence ID" value="KAK2599452.1"/>
    <property type="molecule type" value="Genomic_DNA"/>
</dbReference>
<dbReference type="Pfam" id="PF07690">
    <property type="entry name" value="MFS_1"/>
    <property type="match status" value="1"/>
</dbReference>
<evidence type="ECO:0000256" key="5">
    <source>
        <dbReference type="ARBA" id="ARBA00023136"/>
    </source>
</evidence>
<dbReference type="SUPFAM" id="SSF103473">
    <property type="entry name" value="MFS general substrate transporter"/>
    <property type="match status" value="1"/>
</dbReference>
<evidence type="ECO:0000256" key="4">
    <source>
        <dbReference type="ARBA" id="ARBA00022989"/>
    </source>
</evidence>
<sequence>MSTSEGIFGCLSQRRFLGIAAFQTAAGNLCPPHVDPLATGVLVLQPASVSFAVRAFYSIPSGPTCKTFSKHWPPSRQAGYTATSSMDEKDIQGTAQPTIDQRARDEQPFTIFTIWERRWIVFLSAFAGMFSPMSSFIFYPAITAISNGLSVSIGLVNLAITTYMIVSGIAPALLGNAADTLGRRPIYILVLVIYLGANIGLALQNSFPALLVLRMLQSAGSSGTISLGYGVLSDVTTPADRGSYVGIMLIGPNVAPPIGPIIGGALAATWGWHSIFWFLCILGSVCLLLVLFTLPETARCLVGNGSIPAHGVNRTFTTLISEWRKPSSESQRLGERPKLSLPNPLASLKLLLLKDVAIVLVCNGIYYMIYCCAQASLSSLFIDVYHYDELASGLVYIPFGVACLISLLVWGRVLDYDYARLSRRLGAPAGTDRSDDADEFPIERARLNTALYLVGLNTLAMIGYGWAVAYRAAFGTLLTDLNPTRSSTASASANIVRCAFAATALAVLELMIDRLGIGWTFTFFALCGALCGPLMLLQMKRGQCWRRRRGKQSSQPHLSHAQETASS</sequence>
<dbReference type="AlphaFoldDB" id="A0AAD9W0U2"/>
<feature type="transmembrane region" description="Helical" evidence="6">
    <location>
        <begin position="186"/>
        <end position="203"/>
    </location>
</feature>
<keyword evidence="9" id="KW-1185">Reference proteome</keyword>
<evidence type="ECO:0000313" key="9">
    <source>
        <dbReference type="Proteomes" id="UP001265746"/>
    </source>
</evidence>
<feature type="transmembrane region" description="Helical" evidence="6">
    <location>
        <begin position="209"/>
        <end position="232"/>
    </location>
</feature>
<feature type="transmembrane region" description="Helical" evidence="6">
    <location>
        <begin position="517"/>
        <end position="539"/>
    </location>
</feature>
<proteinExistence type="predicted"/>
<gene>
    <name evidence="8" type="ORF">N8I77_011206</name>
</gene>
<feature type="transmembrane region" description="Helical" evidence="6">
    <location>
        <begin position="274"/>
        <end position="294"/>
    </location>
</feature>
<accession>A0AAD9W0U2</accession>
<feature type="transmembrane region" description="Helical" evidence="6">
    <location>
        <begin position="244"/>
        <end position="268"/>
    </location>
</feature>
<name>A0AAD9W0U2_PHOAM</name>
<dbReference type="PANTHER" id="PTHR23502">
    <property type="entry name" value="MAJOR FACILITATOR SUPERFAMILY"/>
    <property type="match status" value="1"/>
</dbReference>
<reference evidence="8" key="1">
    <citation type="submission" date="2023-06" db="EMBL/GenBank/DDBJ databases">
        <authorList>
            <person name="Noh H."/>
        </authorList>
    </citation>
    <scope>NUCLEOTIDE SEQUENCE</scope>
    <source>
        <strain evidence="8">DUCC20226</strain>
    </source>
</reference>
<comment type="caution">
    <text evidence="8">The sequence shown here is derived from an EMBL/GenBank/DDBJ whole genome shotgun (WGS) entry which is preliminary data.</text>
</comment>
<organism evidence="8 9">
    <name type="scientific">Phomopsis amygdali</name>
    <name type="common">Fusicoccum amygdali</name>
    <dbReference type="NCBI Taxonomy" id="1214568"/>
    <lineage>
        <taxon>Eukaryota</taxon>
        <taxon>Fungi</taxon>
        <taxon>Dikarya</taxon>
        <taxon>Ascomycota</taxon>
        <taxon>Pezizomycotina</taxon>
        <taxon>Sordariomycetes</taxon>
        <taxon>Sordariomycetidae</taxon>
        <taxon>Diaporthales</taxon>
        <taxon>Diaporthaceae</taxon>
        <taxon>Diaporthe</taxon>
    </lineage>
</organism>
<keyword evidence="5 6" id="KW-0472">Membrane</keyword>
<feature type="domain" description="Major facilitator superfamily (MFS) profile" evidence="7">
    <location>
        <begin position="120"/>
        <end position="543"/>
    </location>
</feature>
<dbReference type="PANTHER" id="PTHR23502:SF51">
    <property type="entry name" value="QUINIDINE RESISTANCE PROTEIN 1-RELATED"/>
    <property type="match status" value="1"/>
</dbReference>
<evidence type="ECO:0000256" key="3">
    <source>
        <dbReference type="ARBA" id="ARBA00022692"/>
    </source>
</evidence>
<evidence type="ECO:0000256" key="6">
    <source>
        <dbReference type="SAM" id="Phobius"/>
    </source>
</evidence>
<dbReference type="GO" id="GO:0022857">
    <property type="term" value="F:transmembrane transporter activity"/>
    <property type="evidence" value="ECO:0007669"/>
    <property type="project" value="InterPro"/>
</dbReference>
<feature type="transmembrane region" description="Helical" evidence="6">
    <location>
        <begin position="151"/>
        <end position="174"/>
    </location>
</feature>
<keyword evidence="2" id="KW-0813">Transport</keyword>